<dbReference type="GO" id="GO:0016020">
    <property type="term" value="C:membrane"/>
    <property type="evidence" value="ECO:0007669"/>
    <property type="project" value="UniProtKB-SubCell"/>
</dbReference>
<dbReference type="PANTHER" id="PTHR45712:SF27">
    <property type="entry name" value="LRRNT DOMAIN-CONTAINING PROTEIN"/>
    <property type="match status" value="1"/>
</dbReference>
<dbReference type="RefSeq" id="XP_049265917.1">
    <property type="nucleotide sequence ID" value="XM_049410408.1"/>
</dbReference>
<dbReference type="AlphaFoldDB" id="A0A8J5QU80"/>
<evidence type="ECO:0000313" key="4">
    <source>
        <dbReference type="Proteomes" id="UP000694255"/>
    </source>
</evidence>
<dbReference type="PANTHER" id="PTHR45712">
    <property type="entry name" value="AGAP008170-PA"/>
    <property type="match status" value="1"/>
</dbReference>
<proteinExistence type="predicted"/>
<evidence type="ECO:0000256" key="2">
    <source>
        <dbReference type="ARBA" id="ARBA00022737"/>
    </source>
</evidence>
<evidence type="ECO:0000313" key="3">
    <source>
        <dbReference type="EMBL" id="KAG7665685.1"/>
    </source>
</evidence>
<dbReference type="EMBL" id="JAGSYN010000047">
    <property type="protein sequence ID" value="KAG7665685.1"/>
    <property type="molecule type" value="Genomic_DNA"/>
</dbReference>
<dbReference type="GeneID" id="73467506"/>
<evidence type="ECO:0000256" key="1">
    <source>
        <dbReference type="ARBA" id="ARBA00022614"/>
    </source>
</evidence>
<name>A0A8J5QU80_9ASCO</name>
<dbReference type="Proteomes" id="UP000694255">
    <property type="component" value="Unassembled WGS sequence"/>
</dbReference>
<keyword evidence="4" id="KW-1185">Reference proteome</keyword>
<dbReference type="InterPro" id="IPR050333">
    <property type="entry name" value="SLRP"/>
</dbReference>
<keyword evidence="2" id="KW-0677">Repeat</keyword>
<dbReference type="GO" id="GO:0005576">
    <property type="term" value="C:extracellular region"/>
    <property type="evidence" value="ECO:0007669"/>
    <property type="project" value="UniProtKB-SubCell"/>
</dbReference>
<reference evidence="3 4" key="1">
    <citation type="journal article" date="2021" name="DNA Res.">
        <title>Genome analysis of Candida subhashii reveals its hybrid nature and dual mitochondrial genome conformations.</title>
        <authorList>
            <person name="Mixao V."/>
            <person name="Hegedusova E."/>
            <person name="Saus E."/>
            <person name="Pryszcz L.P."/>
            <person name="Cillingova A."/>
            <person name="Nosek J."/>
            <person name="Gabaldon T."/>
        </authorList>
    </citation>
    <scope>NUCLEOTIDE SEQUENCE [LARGE SCALE GENOMIC DNA]</scope>
    <source>
        <strain evidence="3 4">CBS 10753</strain>
    </source>
</reference>
<organism evidence="3 4">
    <name type="scientific">[Candida] subhashii</name>
    <dbReference type="NCBI Taxonomy" id="561895"/>
    <lineage>
        <taxon>Eukaryota</taxon>
        <taxon>Fungi</taxon>
        <taxon>Dikarya</taxon>
        <taxon>Ascomycota</taxon>
        <taxon>Saccharomycotina</taxon>
        <taxon>Pichiomycetes</taxon>
        <taxon>Debaryomycetaceae</taxon>
        <taxon>Spathaspora</taxon>
    </lineage>
</organism>
<protein>
    <submittedName>
        <fullName evidence="3">Uncharacterized protein</fullName>
    </submittedName>
</protein>
<accession>A0A8J5QU80</accession>
<sequence length="710" mass="81078">MQKPFVDHLVDLHPSIIKLIFGNIPDVFLHTYIDNPLIGSYAIDMLFNKVTIGTSDSLDINDLAMHFPVGNESLLMTEFSEAVFIAPHEIKFQNVYQFLSFIDNHPNSKPKIIDFHNLNDVLAVHVAYPEILKSAEIHVDDVKGSHAEKAILNLPYKFTKLGYVGKIDYTLPSTLRDIEILRTELLEHPGYYEDLQTLTIRKPLKLEELLYIPPKLQSLSMDLVWTGGPCKNKFPTSLQSLELELEFSGRFTEWDLSYLTNLKSFTSLRKTIPLSKLHLPKSIINLCISTDDSRNDTFSQFFNLKSLYVCTFYEDILKGIPFPNSLRLLHIDIMTSALRMFPEEVSLGKNFKVPPRLIYLKIDGQYVRFEHDEIRFPPSLYFVDLVGSSNSWGIWSRSNLPTNVLKFTISQSLIHGAVLPESLTTLTLKGGHLNYLEKFDFKNLSNLVSFSIYHAIFGDLDHSFGDHLRHISLEGSYFSKIRIVAPRLKILVLSRCTIDNYGSSFIVPNSITQLEMRGNSFTSLLGEDDSMFCSDRDFPCMNAKNMTLPKSVKSFNGDYGFVTSEILRTWNLQSGYTALTNMTLSRNKLTKIESHLPYTLKTLDLSGNPIIISNSAFFKCFSNLEKLGLACVGLDKYLSQRKKLEFPDSMVELDLRGNNLDNESFKYVKLSNCRRLRFIALFQNPRCNTAMIIRELQENCPLLSRLNSTT</sequence>
<comment type="caution">
    <text evidence="3">The sequence shown here is derived from an EMBL/GenBank/DDBJ whole genome shotgun (WGS) entry which is preliminary data.</text>
</comment>
<gene>
    <name evidence="3" type="ORF">J8A68_000705</name>
</gene>
<keyword evidence="1" id="KW-0433">Leucine-rich repeat</keyword>
<dbReference type="OrthoDB" id="676979at2759"/>